<dbReference type="InterPro" id="IPR000719">
    <property type="entry name" value="Prot_kinase_dom"/>
</dbReference>
<dbReference type="GO" id="GO:0004674">
    <property type="term" value="F:protein serine/threonine kinase activity"/>
    <property type="evidence" value="ECO:0007669"/>
    <property type="project" value="UniProtKB-KW"/>
</dbReference>
<feature type="region of interest" description="Disordered" evidence="7">
    <location>
        <begin position="1455"/>
        <end position="1482"/>
    </location>
</feature>
<evidence type="ECO:0000313" key="10">
    <source>
        <dbReference type="Proteomes" id="UP000596742"/>
    </source>
</evidence>
<feature type="compositionally biased region" description="Basic and acidic residues" evidence="7">
    <location>
        <begin position="257"/>
        <end position="274"/>
    </location>
</feature>
<feature type="domain" description="Protein kinase" evidence="8">
    <location>
        <begin position="1125"/>
        <end position="1377"/>
    </location>
</feature>
<comment type="caution">
    <text evidence="9">The sequence shown here is derived from an EMBL/GenBank/DDBJ whole genome shotgun (WGS) entry which is preliminary data.</text>
</comment>
<feature type="region of interest" description="Disordered" evidence="7">
    <location>
        <begin position="557"/>
        <end position="683"/>
    </location>
</feature>
<evidence type="ECO:0000256" key="1">
    <source>
        <dbReference type="ARBA" id="ARBA00022527"/>
    </source>
</evidence>
<accession>A0A8B6E2N0</accession>
<evidence type="ECO:0000313" key="9">
    <source>
        <dbReference type="EMBL" id="VDI27682.1"/>
    </source>
</evidence>
<dbReference type="PROSITE" id="PS50011">
    <property type="entry name" value="PROTEIN_KINASE_DOM"/>
    <property type="match status" value="1"/>
</dbReference>
<dbReference type="PROSITE" id="PS00107">
    <property type="entry name" value="PROTEIN_KINASE_ATP"/>
    <property type="match status" value="1"/>
</dbReference>
<keyword evidence="1" id="KW-0723">Serine/threonine-protein kinase</keyword>
<feature type="binding site" evidence="6">
    <location>
        <position position="1155"/>
    </location>
    <ligand>
        <name>ATP</name>
        <dbReference type="ChEBI" id="CHEBI:30616"/>
    </ligand>
</feature>
<organism evidence="9 10">
    <name type="scientific">Mytilus galloprovincialis</name>
    <name type="common">Mediterranean mussel</name>
    <dbReference type="NCBI Taxonomy" id="29158"/>
    <lineage>
        <taxon>Eukaryota</taxon>
        <taxon>Metazoa</taxon>
        <taxon>Spiralia</taxon>
        <taxon>Lophotrochozoa</taxon>
        <taxon>Mollusca</taxon>
        <taxon>Bivalvia</taxon>
        <taxon>Autobranchia</taxon>
        <taxon>Pteriomorphia</taxon>
        <taxon>Mytilida</taxon>
        <taxon>Mytiloidea</taxon>
        <taxon>Mytilidae</taxon>
        <taxon>Mytilinae</taxon>
        <taxon>Mytilus</taxon>
    </lineage>
</organism>
<evidence type="ECO:0000259" key="8">
    <source>
        <dbReference type="PROSITE" id="PS50011"/>
    </source>
</evidence>
<evidence type="ECO:0000256" key="3">
    <source>
        <dbReference type="ARBA" id="ARBA00022741"/>
    </source>
</evidence>
<dbReference type="SUPFAM" id="SSF56112">
    <property type="entry name" value="Protein kinase-like (PK-like)"/>
    <property type="match status" value="1"/>
</dbReference>
<dbReference type="GO" id="GO:0035556">
    <property type="term" value="P:intracellular signal transduction"/>
    <property type="evidence" value="ECO:0007669"/>
    <property type="project" value="UniProtKB-ARBA"/>
</dbReference>
<dbReference type="PANTHER" id="PTHR11584">
    <property type="entry name" value="SERINE/THREONINE PROTEIN KINASE"/>
    <property type="match status" value="1"/>
</dbReference>
<dbReference type="PROSITE" id="PS00108">
    <property type="entry name" value="PROTEIN_KINASE_ST"/>
    <property type="match status" value="1"/>
</dbReference>
<name>A0A8B6E2N0_MYTGA</name>
<feature type="compositionally biased region" description="Basic and acidic residues" evidence="7">
    <location>
        <begin position="206"/>
        <end position="215"/>
    </location>
</feature>
<feature type="compositionally biased region" description="Basic and acidic residues" evidence="7">
    <location>
        <begin position="900"/>
        <end position="910"/>
    </location>
</feature>
<feature type="compositionally biased region" description="Polar residues" evidence="7">
    <location>
        <begin position="1841"/>
        <end position="1855"/>
    </location>
</feature>
<protein>
    <recommendedName>
        <fullName evidence="8">Protein kinase domain-containing protein</fullName>
    </recommendedName>
</protein>
<keyword evidence="10" id="KW-1185">Reference proteome</keyword>
<evidence type="ECO:0000256" key="6">
    <source>
        <dbReference type="PROSITE-ProRule" id="PRU10141"/>
    </source>
</evidence>
<feature type="compositionally biased region" description="Basic and acidic residues" evidence="7">
    <location>
        <begin position="1455"/>
        <end position="1465"/>
    </location>
</feature>
<evidence type="ECO:0000256" key="7">
    <source>
        <dbReference type="SAM" id="MobiDB-lite"/>
    </source>
</evidence>
<dbReference type="Gene3D" id="1.10.510.10">
    <property type="entry name" value="Transferase(Phosphotransferase) domain 1"/>
    <property type="match status" value="1"/>
</dbReference>
<dbReference type="Proteomes" id="UP000596742">
    <property type="component" value="Unassembled WGS sequence"/>
</dbReference>
<feature type="compositionally biased region" description="Polar residues" evidence="7">
    <location>
        <begin position="557"/>
        <end position="568"/>
    </location>
</feature>
<dbReference type="InterPro" id="IPR008271">
    <property type="entry name" value="Ser/Thr_kinase_AS"/>
</dbReference>
<reference evidence="9" key="1">
    <citation type="submission" date="2018-11" db="EMBL/GenBank/DDBJ databases">
        <authorList>
            <person name="Alioto T."/>
            <person name="Alioto T."/>
        </authorList>
    </citation>
    <scope>NUCLEOTIDE SEQUENCE</scope>
</reference>
<feature type="compositionally biased region" description="Polar residues" evidence="7">
    <location>
        <begin position="580"/>
        <end position="594"/>
    </location>
</feature>
<dbReference type="InterPro" id="IPR035898">
    <property type="entry name" value="TAZ_dom_sf"/>
</dbReference>
<feature type="compositionally biased region" description="Polar residues" evidence="7">
    <location>
        <begin position="1818"/>
        <end position="1829"/>
    </location>
</feature>
<keyword evidence="3 6" id="KW-0547">Nucleotide-binding</keyword>
<feature type="compositionally biased region" description="Acidic residues" evidence="7">
    <location>
        <begin position="659"/>
        <end position="670"/>
    </location>
</feature>
<dbReference type="GO" id="GO:0005524">
    <property type="term" value="F:ATP binding"/>
    <property type="evidence" value="ECO:0007669"/>
    <property type="project" value="UniProtKB-UniRule"/>
</dbReference>
<keyword evidence="4" id="KW-0418">Kinase</keyword>
<feature type="compositionally biased region" description="Polar residues" evidence="7">
    <location>
        <begin position="911"/>
        <end position="940"/>
    </location>
</feature>
<feature type="region of interest" description="Disordered" evidence="7">
    <location>
        <begin position="112"/>
        <end position="164"/>
    </location>
</feature>
<feature type="region of interest" description="Disordered" evidence="7">
    <location>
        <begin position="1769"/>
        <end position="1856"/>
    </location>
</feature>
<dbReference type="SMART" id="SM00220">
    <property type="entry name" value="S_TKc"/>
    <property type="match status" value="1"/>
</dbReference>
<feature type="region of interest" description="Disordered" evidence="7">
    <location>
        <begin position="204"/>
        <end position="274"/>
    </location>
</feature>
<dbReference type="Pfam" id="PF00069">
    <property type="entry name" value="Pkinase"/>
    <property type="match status" value="1"/>
</dbReference>
<gene>
    <name evidence="9" type="ORF">MGAL_10B094437</name>
</gene>
<keyword evidence="2" id="KW-0808">Transferase</keyword>
<proteinExistence type="predicted"/>
<feature type="compositionally biased region" description="Basic and acidic residues" evidence="7">
    <location>
        <begin position="126"/>
        <end position="154"/>
    </location>
</feature>
<feature type="region of interest" description="Disordered" evidence="7">
    <location>
        <begin position="1540"/>
        <end position="1559"/>
    </location>
</feature>
<feature type="region of interest" description="Disordered" evidence="7">
    <location>
        <begin position="886"/>
        <end position="945"/>
    </location>
</feature>
<dbReference type="Gene3D" id="3.30.200.20">
    <property type="entry name" value="Phosphorylase Kinase, domain 1"/>
    <property type="match status" value="1"/>
</dbReference>
<dbReference type="EMBL" id="UYJE01004393">
    <property type="protein sequence ID" value="VDI27682.1"/>
    <property type="molecule type" value="Genomic_DNA"/>
</dbReference>
<evidence type="ECO:0000256" key="5">
    <source>
        <dbReference type="ARBA" id="ARBA00022840"/>
    </source>
</evidence>
<dbReference type="OrthoDB" id="5836549at2759"/>
<dbReference type="SUPFAM" id="SSF57933">
    <property type="entry name" value="TAZ domain"/>
    <property type="match status" value="1"/>
</dbReference>
<feature type="compositionally biased region" description="Polar residues" evidence="7">
    <location>
        <begin position="1779"/>
        <end position="1792"/>
    </location>
</feature>
<dbReference type="PANTHER" id="PTHR11584:SF369">
    <property type="entry name" value="MITOGEN-ACTIVATED PROTEIN KINASE KINASE KINASE 19-RELATED"/>
    <property type="match status" value="1"/>
</dbReference>
<feature type="compositionally biased region" description="Polar residues" evidence="7">
    <location>
        <begin position="220"/>
        <end position="237"/>
    </location>
</feature>
<keyword evidence="5 6" id="KW-0067">ATP-binding</keyword>
<evidence type="ECO:0000256" key="2">
    <source>
        <dbReference type="ARBA" id="ARBA00022679"/>
    </source>
</evidence>
<sequence length="1964" mass="224021">MSIREIQCTGVSTGNTVHRGQYRKYSAQGQLSKYSRQGSVQKVQYLGVSTGNTVHRDMGLEEESLQSISSHISLNDERNKKLQKNGKNYSLSPIPDLDMTLQCERKADNWTNYWPKSRNSKNKQLRPPESKSLNKDTFKSKRKVEHEEKRKKNNETNYSKASKEKLEIDKDQDMEDFSKFTKLKIEAYFSNLEVKKYQEASFVDSNSHEETKEGLPKPQNPHSETYSTHLGHSSETCQTRHRHRSETNLKQPCAQPSEHEEYTEKRDLSKDERQVSAKYRTRALLARIYRKLKDNKENKNGTLDLILRLVRDGIFPIDQVQTHLETIIKTQQQLKCKLDQTNNHSKESCQKESQKILKVWCEEKEEDYEGEKMDPMKEEGVHTDLDPMKEEVVQFNMDQMTDSCVKDKIDKILKLKTDDTKETLAVKEKCLVVECNGDVLKDEIESDKAEILLKLESCTSCKELEIQLTKSKKQKKKGKGKVTKRSIIRLNSFRNSESGKINVTCQYTKKDTRKPRKSLTCKYETRYTRNQRPQYTGECKIRYTRKRPPHFIDTTVTRKQRPQFTSPAVSRKRGPHFISSAVTRKQRPNFTSEYTAFRRKQRPHGRQSTGGHFNDGQMGKGDHPCNELTDSDSGRFTSRGSQKSDEEETEKEKHRRDDDEKDKDENEEPPVDSGNNGNNRDRISRNLDVITNFKYRRKHGGLSGGENNLSDILGLMLNETEELKVPPDIFDEINLCLMTSMQVKSAGETTTCYICTHLSALICHFGSCSMGYQDSCSICMTLFRLIQKHVSICGLSDSFTSEVTCPVIICVKLKRAEIADNTEKVWKKLKKNLARFANPDAVDDDPFSSIDSISSIKSLNMPRHQRLSTVSRPVLESIPELRMDMRMESRSQKPGSKKVSKSEPLMRKMSDGSTVMMTSNLPKRLQQQQEEPASLPYSQTTRRRSVTLDRPRDIFTDSTDYPLYPDTILYETADCIGTLRTPDSSLHLPPEAYQLPSDSSVHTSLPLVRDESLELASGGINQEYVSLPGRVYVEDRLISMPNVRPQEYRERYQSLVDRPTGTPGIQDVIYGDRSYLLGPARIWFDMKKQWKLGKKYDTREEGVILPQFQDRIKILKTRYSKNFQWVRLSHLGSGTSGKCHLAMDFNTEYKFCIKKIHISKYEFNELEIWSDLTHRNVVQLIGTLRRGEKIYILSEFIDGGCLTETINMHRSMSRRLSQITAINYFKQILEALVYLEKRYVIHEDLKADNILVRSGTKDVVITDFGVARKLTSSTDKRGATPSGSQIVFSPEKARGEGHGYKSDLWSAVCVLVHMLTGYPPWVRKYPNIGALIYVIIEQEPDIPSNISVEIAQLIREGFNKDPAKRPGSEQLLQHGAFRMLDDFNQEIYHCISYSRALYASVHQIPDTKFESVCQINDTKLDAPTAAKGENVDIVKEIEEDLKSIHISNDCETPKKIEISEKKREPEENDSLENTGDLEKAGDRANSSIYNQVRRLAIDFGLSLPEHVTFQETEPPDNLFEEFMIDIGAITFNSLGLEECESTTEKRSSDSDVSQSDLEFEAQPHSDLPNFALLYPKALTEEEKVVKKEREAIVDEFTDKILSHQLSRTESQNRSFDSYFSSQSEVSQEKIIDQMSKSSLDVPNLTVFYERNPVISKTQQERKDSENSTLTMTALNTLSPPSSVSSGSVEQRVEVLQRPTSTSPSIVSSMFSIAEEDDIDDENLFGSGEGVNLLQPNLSKSMETETRTRDISVKKTNHAKLYLDLSPATKRKQFAGGSRSDPNTASVSTDQTSPLPPTAPYFTPQVQRAAPFMPVRSIPKTTSGLGSSVGKSPPHTPHLSIENDTSGAFSSPQSQQEEIDKFLEQLSTSNTSDHLQSQEIEIEKSAKFALEEDDDMEASMLYIQTQYCAQTPSNHNGTRLTVHYKPGETFTMELPGMVVKQQWKEIIEKECSDYIHDRMGVTKLF</sequence>
<dbReference type="InterPro" id="IPR017441">
    <property type="entry name" value="Protein_kinase_ATP_BS"/>
</dbReference>
<evidence type="ECO:0000256" key="4">
    <source>
        <dbReference type="ARBA" id="ARBA00022777"/>
    </source>
</evidence>
<dbReference type="InterPro" id="IPR011009">
    <property type="entry name" value="Kinase-like_dom_sf"/>
</dbReference>